<protein>
    <submittedName>
        <fullName evidence="2">Uncharacterized protein</fullName>
    </submittedName>
</protein>
<dbReference type="Proteomes" id="UP000027138">
    <property type="component" value="Unassembled WGS sequence"/>
</dbReference>
<dbReference type="AlphaFoldDB" id="A0A067KS77"/>
<organism evidence="2 3">
    <name type="scientific">Jatropha curcas</name>
    <name type="common">Barbados nut</name>
    <dbReference type="NCBI Taxonomy" id="180498"/>
    <lineage>
        <taxon>Eukaryota</taxon>
        <taxon>Viridiplantae</taxon>
        <taxon>Streptophyta</taxon>
        <taxon>Embryophyta</taxon>
        <taxon>Tracheophyta</taxon>
        <taxon>Spermatophyta</taxon>
        <taxon>Magnoliopsida</taxon>
        <taxon>eudicotyledons</taxon>
        <taxon>Gunneridae</taxon>
        <taxon>Pentapetalae</taxon>
        <taxon>rosids</taxon>
        <taxon>fabids</taxon>
        <taxon>Malpighiales</taxon>
        <taxon>Euphorbiaceae</taxon>
        <taxon>Crotonoideae</taxon>
        <taxon>Jatropheae</taxon>
        <taxon>Jatropha</taxon>
    </lineage>
</organism>
<evidence type="ECO:0000256" key="1">
    <source>
        <dbReference type="SAM" id="MobiDB-lite"/>
    </source>
</evidence>
<evidence type="ECO:0000313" key="3">
    <source>
        <dbReference type="Proteomes" id="UP000027138"/>
    </source>
</evidence>
<gene>
    <name evidence="2" type="ORF">JCGZ_06393</name>
</gene>
<keyword evidence="3" id="KW-1185">Reference proteome</keyword>
<accession>A0A067KS77</accession>
<feature type="region of interest" description="Disordered" evidence="1">
    <location>
        <begin position="1"/>
        <end position="27"/>
    </location>
</feature>
<reference evidence="2 3" key="1">
    <citation type="journal article" date="2014" name="PLoS ONE">
        <title>Global Analysis of Gene Expression Profiles in Physic Nut (Jatropha curcas L.) Seedlings Exposed to Salt Stress.</title>
        <authorList>
            <person name="Zhang L."/>
            <person name="Zhang C."/>
            <person name="Wu P."/>
            <person name="Chen Y."/>
            <person name="Li M."/>
            <person name="Jiang H."/>
            <person name="Wu G."/>
        </authorList>
    </citation>
    <scope>NUCLEOTIDE SEQUENCE [LARGE SCALE GENOMIC DNA]</scope>
    <source>
        <strain evidence="3">cv. GZQX0401</strain>
        <tissue evidence="2">Young leaves</tissue>
    </source>
</reference>
<proteinExistence type="predicted"/>
<dbReference type="EMBL" id="KK914379">
    <property type="protein sequence ID" value="KDP37838.1"/>
    <property type="molecule type" value="Genomic_DNA"/>
</dbReference>
<evidence type="ECO:0000313" key="2">
    <source>
        <dbReference type="EMBL" id="KDP37838.1"/>
    </source>
</evidence>
<name>A0A067KS77_JATCU</name>
<sequence length="62" mass="6607">MFETRSPPFSAKELLGKGHGGTDVPKIGTAELQFSTDQGDRQAPDWHQSGLIGIGQVLVNAD</sequence>